<dbReference type="SMART" id="SM00849">
    <property type="entry name" value="Lactamase_B"/>
    <property type="match status" value="1"/>
</dbReference>
<dbReference type="Gene3D" id="3.60.15.10">
    <property type="entry name" value="Ribonuclease Z/Hydroxyacylglutathione hydrolase-like"/>
    <property type="match status" value="1"/>
</dbReference>
<dbReference type="Pfam" id="PF00753">
    <property type="entry name" value="Lactamase_B"/>
    <property type="match status" value="1"/>
</dbReference>
<dbReference type="InterPro" id="IPR050855">
    <property type="entry name" value="NDM-1-like"/>
</dbReference>
<dbReference type="PANTHER" id="PTHR42951">
    <property type="entry name" value="METALLO-BETA-LACTAMASE DOMAIN-CONTAINING"/>
    <property type="match status" value="1"/>
</dbReference>
<evidence type="ECO:0000259" key="1">
    <source>
        <dbReference type="SMART" id="SM00849"/>
    </source>
</evidence>
<dbReference type="AlphaFoldDB" id="A0A382IEU1"/>
<gene>
    <name evidence="2" type="ORF">METZ01_LOCUS250267</name>
</gene>
<dbReference type="EMBL" id="UINC01066568">
    <property type="protein sequence ID" value="SVB97413.1"/>
    <property type="molecule type" value="Genomic_DNA"/>
</dbReference>
<proteinExistence type="predicted"/>
<accession>A0A382IEU1</accession>
<sequence>MSVMNTQLKYFLAIVSLGLVIQIQINAAQQEQPIKLLENFDEVKVKSLKINESIYVLKSEGGGVIGGNVGVCVGKDGTFIIDDSFAKLSDKFKNAIRKLTDKKVNFVVNTHFHFDHTDGNESFGKDGAIIISQTNSRSRMMEDIVFPLFKKRQNAYSEVGLPKITLDEALKFHYNGHTINILHFGPAHTDGDLVIQFKESNVVHLGDLLVDYGFPFIDVPNGGSVDGLIATLEKISNMINDETVIIPGHGALAKKSDLLEFKNMLETIRDRISKGIEGGKTLGQIAESNPTKGFELGGPIPVNEFVKIIYSSLVK</sequence>
<dbReference type="InterPro" id="IPR001279">
    <property type="entry name" value="Metallo-B-lactamas"/>
</dbReference>
<dbReference type="PANTHER" id="PTHR42951:SF4">
    <property type="entry name" value="ACYL-COENZYME A THIOESTERASE MBLAC2"/>
    <property type="match status" value="1"/>
</dbReference>
<feature type="domain" description="Metallo-beta-lactamase" evidence="1">
    <location>
        <begin position="66"/>
        <end position="249"/>
    </location>
</feature>
<reference evidence="2" key="1">
    <citation type="submission" date="2018-05" db="EMBL/GenBank/DDBJ databases">
        <authorList>
            <person name="Lanie J.A."/>
            <person name="Ng W.-L."/>
            <person name="Kazmierczak K.M."/>
            <person name="Andrzejewski T.M."/>
            <person name="Davidsen T.M."/>
            <person name="Wayne K.J."/>
            <person name="Tettelin H."/>
            <person name="Glass J.I."/>
            <person name="Rusch D."/>
            <person name="Podicherti R."/>
            <person name="Tsui H.-C.T."/>
            <person name="Winkler M.E."/>
        </authorList>
    </citation>
    <scope>NUCLEOTIDE SEQUENCE</scope>
</reference>
<dbReference type="SUPFAM" id="SSF56281">
    <property type="entry name" value="Metallo-hydrolase/oxidoreductase"/>
    <property type="match status" value="1"/>
</dbReference>
<name>A0A382IEU1_9ZZZZ</name>
<dbReference type="CDD" id="cd16282">
    <property type="entry name" value="metallo-hydrolase-like_MBL-fold"/>
    <property type="match status" value="1"/>
</dbReference>
<organism evidence="2">
    <name type="scientific">marine metagenome</name>
    <dbReference type="NCBI Taxonomy" id="408172"/>
    <lineage>
        <taxon>unclassified sequences</taxon>
        <taxon>metagenomes</taxon>
        <taxon>ecological metagenomes</taxon>
    </lineage>
</organism>
<protein>
    <recommendedName>
        <fullName evidence="1">Metallo-beta-lactamase domain-containing protein</fullName>
    </recommendedName>
</protein>
<evidence type="ECO:0000313" key="2">
    <source>
        <dbReference type="EMBL" id="SVB97413.1"/>
    </source>
</evidence>
<dbReference type="InterPro" id="IPR036866">
    <property type="entry name" value="RibonucZ/Hydroxyglut_hydro"/>
</dbReference>